<sequence length="130" mass="14387">VSTRPSVQTLATLPSKVNYVLCLLIAECSPGPSDHLPCTIPSAYRSGTWIFALGDSFTLLLKKTPFQWTTVIQEAFNHHDVAFTSTPVLFHPDSAQPFTVKSNCLSQVAEAILSQQRPNLFLECAFHFFS</sequence>
<dbReference type="Ensembl" id="ENSUMAT00000026381.1">
    <property type="protein sequence ID" value="ENSUMAP00000022255.1"/>
    <property type="gene ID" value="ENSUMAG00000016291.1"/>
</dbReference>
<proteinExistence type="predicted"/>
<dbReference type="InterPro" id="IPR043502">
    <property type="entry name" value="DNA/RNA_pol_sf"/>
</dbReference>
<dbReference type="SUPFAM" id="SSF56672">
    <property type="entry name" value="DNA/RNA polymerases"/>
    <property type="match status" value="1"/>
</dbReference>
<name>A0A452UMN4_URSMA</name>
<evidence type="ECO:0000313" key="1">
    <source>
        <dbReference type="Ensembl" id="ENSUMAP00000022255"/>
    </source>
</evidence>
<reference evidence="1" key="1">
    <citation type="submission" date="2019-03" db="UniProtKB">
        <authorList>
            <consortium name="Ensembl"/>
        </authorList>
    </citation>
    <scope>IDENTIFICATION</scope>
</reference>
<organism evidence="1">
    <name type="scientific">Ursus maritimus</name>
    <name type="common">Polar bear</name>
    <name type="synonym">Thalarctos maritimus</name>
    <dbReference type="NCBI Taxonomy" id="29073"/>
    <lineage>
        <taxon>Eukaryota</taxon>
        <taxon>Metazoa</taxon>
        <taxon>Chordata</taxon>
        <taxon>Craniata</taxon>
        <taxon>Vertebrata</taxon>
        <taxon>Euteleostomi</taxon>
        <taxon>Mammalia</taxon>
        <taxon>Eutheria</taxon>
        <taxon>Laurasiatheria</taxon>
        <taxon>Carnivora</taxon>
        <taxon>Caniformia</taxon>
        <taxon>Ursidae</taxon>
        <taxon>Ursus</taxon>
    </lineage>
</organism>
<protein>
    <submittedName>
        <fullName evidence="1">Uncharacterized protein</fullName>
    </submittedName>
</protein>
<accession>A0A452UMN4</accession>
<dbReference type="AlphaFoldDB" id="A0A452UMN4"/>